<dbReference type="OrthoDB" id="422540at2759"/>
<keyword evidence="4" id="KW-0548">Nucleotidyltransferase</keyword>
<dbReference type="SUPFAM" id="SSF53098">
    <property type="entry name" value="Ribonuclease H-like"/>
    <property type="match status" value="1"/>
</dbReference>
<keyword evidence="2" id="KW-0645">Protease</keyword>
<evidence type="ECO:0000313" key="13">
    <source>
        <dbReference type="Proteomes" id="UP000499080"/>
    </source>
</evidence>
<evidence type="ECO:0000256" key="7">
    <source>
        <dbReference type="ARBA" id="ARBA00022801"/>
    </source>
</evidence>
<keyword evidence="3" id="KW-0808">Transferase</keyword>
<evidence type="ECO:0000256" key="3">
    <source>
        <dbReference type="ARBA" id="ARBA00022679"/>
    </source>
</evidence>
<dbReference type="Pfam" id="PF00665">
    <property type="entry name" value="rve"/>
    <property type="match status" value="1"/>
</dbReference>
<gene>
    <name evidence="12" type="primary">TY3B-I_1349</name>
    <name evidence="12" type="ORF">AVEN_53635_1</name>
</gene>
<keyword evidence="7" id="KW-0378">Hydrolase</keyword>
<dbReference type="CDD" id="cd09274">
    <property type="entry name" value="RNase_HI_RT_Ty3"/>
    <property type="match status" value="1"/>
</dbReference>
<dbReference type="InterPro" id="IPR012337">
    <property type="entry name" value="RNaseH-like_sf"/>
</dbReference>
<dbReference type="Pfam" id="PF05380">
    <property type="entry name" value="Peptidase_A17"/>
    <property type="match status" value="1"/>
</dbReference>
<dbReference type="PANTHER" id="PTHR37984">
    <property type="entry name" value="PROTEIN CBG26694"/>
    <property type="match status" value="1"/>
</dbReference>
<evidence type="ECO:0000259" key="11">
    <source>
        <dbReference type="PROSITE" id="PS50994"/>
    </source>
</evidence>
<feature type="domain" description="Integrase catalytic" evidence="11">
    <location>
        <begin position="473"/>
        <end position="643"/>
    </location>
</feature>
<keyword evidence="8" id="KW-0695">RNA-directed DNA polymerase</keyword>
<dbReference type="Gene3D" id="3.10.10.10">
    <property type="entry name" value="HIV Type 1 Reverse Transcriptase, subunit A, domain 1"/>
    <property type="match status" value="1"/>
</dbReference>
<dbReference type="AlphaFoldDB" id="A0A4Y2RKE1"/>
<dbReference type="FunFam" id="3.30.70.270:FF:000003">
    <property type="entry name" value="Transposon Ty3-G Gag-Pol polyprotein"/>
    <property type="match status" value="1"/>
</dbReference>
<evidence type="ECO:0000313" key="12">
    <source>
        <dbReference type="EMBL" id="GBN76118.1"/>
    </source>
</evidence>
<dbReference type="Gene3D" id="1.10.340.70">
    <property type="match status" value="1"/>
</dbReference>
<dbReference type="InterPro" id="IPR041373">
    <property type="entry name" value="RT_RNaseH"/>
</dbReference>
<evidence type="ECO:0000256" key="1">
    <source>
        <dbReference type="ARBA" id="ARBA00012493"/>
    </source>
</evidence>
<dbReference type="FunFam" id="1.10.340.70:FF:000004">
    <property type="entry name" value="Retrovirus-related Pol polyprotein from transposon 297-like Protein"/>
    <property type="match status" value="1"/>
</dbReference>
<dbReference type="Proteomes" id="UP000499080">
    <property type="component" value="Unassembled WGS sequence"/>
</dbReference>
<dbReference type="Pfam" id="PF00078">
    <property type="entry name" value="RVT_1"/>
    <property type="match status" value="1"/>
</dbReference>
<proteinExistence type="predicted"/>
<keyword evidence="6" id="KW-0255">Endonuclease</keyword>
<dbReference type="InterPro" id="IPR000477">
    <property type="entry name" value="RT_dom"/>
</dbReference>
<sequence length="996" mass="113396">MFSHIDLIKAYHQIPINPADVHKTAICTPFGLFESLRMQFGLCNASSTFQRFIDEVTRDLPFVYAFVDELLVASESANEHLEHLKLLFSKLEEYGLCINVEKCQFGQSTIEFLGFKLSENGIEPLPYRVNCILEFPPTTLTQLRRYLGIFNFYRRCIPKAADILEPLVKFLEGHKNKKKHPRSNAHSSTEQLQWIDAATLSFKASKEAIAKATLLRHPIPGAQLSLWVDASNVAVGGSLMQLSNDQSEPIAFYSSKLNKSQKNWSTYDRELFAIDSSVKKFRHMLEGRTFVIYTDQKPLIYAFNQNSEKCSPRQLRHLYFISQFSTDIRYTKGSDNTVADALSRIEIDEISPTVIDFKEFASAQSTDVELQQLLNSNNSSLKIEKHHFPLEDIHLYCDMSQKQPRPFVPKNMRELIFKTLHFFSHPGISASIDLIAKRFVWPGMRKDIKSMVRSCVKCQRAKVTRHTKSPIGTFTLPDARFAHIHIDFIGPLPSSDGNQFCMTIIDRFTRWSEVIPPPDRTAETTARALMHGWISRFGCPATITTDRGTNFQSNLFRELTRMLGCNKIRSTSYHPQANGIIERLHRHLKSALKAHNHIKWTEMLTIVLLGLRSALKEDINATCAQLVYGTTLRLPSDLVTRGSITQTINPTYVTSLIQTMRSDKVNPPLTPSYTGPHLVITRNDKNFIIDLNGKQSTVSIDRVKPAYLLANDTDHSDQTQSQRIIEEPTPAPPNPIKPSTTRCVRKILVDESDRDLQRILWKPNQFAPVETYRLRTVTYGTTCAPFLATRALKALAEEEQSEFPQAAATLLTDVYVDDLLSGSNNLEETKALQHQLIQLLKKGGMELHKWVSNHPELLYDNKNLDYVFPSDSNSVKTLGMQWRPTSDIFTFQVTVKLKENFSKREVLSNIARLFDPLGLIGPVITSAKIFLQRLWLQKLNWNDTVPPNDLNDWLKFLKDLTAVNKLEIRRCAIITNPVAIDLHCFCYASDKAYGAV</sequence>
<dbReference type="InterPro" id="IPR001584">
    <property type="entry name" value="Integrase_cat-core"/>
</dbReference>
<dbReference type="PANTHER" id="PTHR37984:SF5">
    <property type="entry name" value="PROTEIN NYNRIN-LIKE"/>
    <property type="match status" value="1"/>
</dbReference>
<dbReference type="FunFam" id="3.10.10.10:FF:000007">
    <property type="entry name" value="Retrovirus-related Pol polyprotein from transposon 17.6-like Protein"/>
    <property type="match status" value="1"/>
</dbReference>
<evidence type="ECO:0000256" key="6">
    <source>
        <dbReference type="ARBA" id="ARBA00022759"/>
    </source>
</evidence>
<dbReference type="EC" id="2.7.7.49" evidence="1"/>
<dbReference type="FunFam" id="3.10.20.370:FF:000001">
    <property type="entry name" value="Retrovirus-related Pol polyprotein from transposon 17.6-like protein"/>
    <property type="match status" value="1"/>
</dbReference>
<keyword evidence="13" id="KW-1185">Reference proteome</keyword>
<dbReference type="GO" id="GO:0008233">
    <property type="term" value="F:peptidase activity"/>
    <property type="evidence" value="ECO:0007669"/>
    <property type="project" value="UniProtKB-KW"/>
</dbReference>
<reference evidence="12 13" key="1">
    <citation type="journal article" date="2019" name="Sci. Rep.">
        <title>Orb-weaving spider Araneus ventricosus genome elucidates the spidroin gene catalogue.</title>
        <authorList>
            <person name="Kono N."/>
            <person name="Nakamura H."/>
            <person name="Ohtoshi R."/>
            <person name="Moran D.A.P."/>
            <person name="Shinohara A."/>
            <person name="Yoshida Y."/>
            <person name="Fujiwara M."/>
            <person name="Mori M."/>
            <person name="Tomita M."/>
            <person name="Arakawa K."/>
        </authorList>
    </citation>
    <scope>NUCLEOTIDE SEQUENCE [LARGE SCALE GENOMIC DNA]</scope>
</reference>
<feature type="region of interest" description="Disordered" evidence="9">
    <location>
        <begin position="713"/>
        <end position="739"/>
    </location>
</feature>
<evidence type="ECO:0000259" key="10">
    <source>
        <dbReference type="PROSITE" id="PS50878"/>
    </source>
</evidence>
<name>A0A4Y2RKE1_ARAVE</name>
<comment type="caution">
    <text evidence="12">The sequence shown here is derived from an EMBL/GenBank/DDBJ whole genome shotgun (WGS) entry which is preliminary data.</text>
</comment>
<dbReference type="Gene3D" id="3.30.70.270">
    <property type="match status" value="2"/>
</dbReference>
<feature type="domain" description="Reverse transcriptase" evidence="10">
    <location>
        <begin position="1"/>
        <end position="117"/>
    </location>
</feature>
<dbReference type="Gene3D" id="3.10.20.370">
    <property type="match status" value="1"/>
</dbReference>
<dbReference type="InterPro" id="IPR041588">
    <property type="entry name" value="Integrase_H2C2"/>
</dbReference>
<dbReference type="InterPro" id="IPR043502">
    <property type="entry name" value="DNA/RNA_pol_sf"/>
</dbReference>
<dbReference type="GO" id="GO:0003964">
    <property type="term" value="F:RNA-directed DNA polymerase activity"/>
    <property type="evidence" value="ECO:0007669"/>
    <property type="project" value="UniProtKB-KW"/>
</dbReference>
<protein>
    <recommendedName>
        <fullName evidence="1">RNA-directed DNA polymerase</fullName>
        <ecNumber evidence="1">2.7.7.49</ecNumber>
    </recommendedName>
</protein>
<dbReference type="CDD" id="cd01647">
    <property type="entry name" value="RT_LTR"/>
    <property type="match status" value="1"/>
</dbReference>
<dbReference type="InterPro" id="IPR050951">
    <property type="entry name" value="Retrovirus_Pol_polyprotein"/>
</dbReference>
<dbReference type="InterPro" id="IPR043128">
    <property type="entry name" value="Rev_trsase/Diguanyl_cyclase"/>
</dbReference>
<dbReference type="PROSITE" id="PS50878">
    <property type="entry name" value="RT_POL"/>
    <property type="match status" value="1"/>
</dbReference>
<evidence type="ECO:0000256" key="4">
    <source>
        <dbReference type="ARBA" id="ARBA00022695"/>
    </source>
</evidence>
<accession>A0A4Y2RKE1</accession>
<evidence type="ECO:0000256" key="9">
    <source>
        <dbReference type="SAM" id="MobiDB-lite"/>
    </source>
</evidence>
<dbReference type="SUPFAM" id="SSF56672">
    <property type="entry name" value="DNA/RNA polymerases"/>
    <property type="match status" value="2"/>
</dbReference>
<dbReference type="PROSITE" id="PS50994">
    <property type="entry name" value="INTEGRASE"/>
    <property type="match status" value="1"/>
</dbReference>
<dbReference type="GO" id="GO:0015074">
    <property type="term" value="P:DNA integration"/>
    <property type="evidence" value="ECO:0007669"/>
    <property type="project" value="InterPro"/>
</dbReference>
<dbReference type="InterPro" id="IPR008042">
    <property type="entry name" value="Retrotrans_Pao"/>
</dbReference>
<organism evidence="12 13">
    <name type="scientific">Araneus ventricosus</name>
    <name type="common">Orbweaver spider</name>
    <name type="synonym">Epeira ventricosa</name>
    <dbReference type="NCBI Taxonomy" id="182803"/>
    <lineage>
        <taxon>Eukaryota</taxon>
        <taxon>Metazoa</taxon>
        <taxon>Ecdysozoa</taxon>
        <taxon>Arthropoda</taxon>
        <taxon>Chelicerata</taxon>
        <taxon>Arachnida</taxon>
        <taxon>Araneae</taxon>
        <taxon>Araneomorphae</taxon>
        <taxon>Entelegynae</taxon>
        <taxon>Araneoidea</taxon>
        <taxon>Araneidae</taxon>
        <taxon>Araneus</taxon>
    </lineage>
</organism>
<evidence type="ECO:0000256" key="5">
    <source>
        <dbReference type="ARBA" id="ARBA00022722"/>
    </source>
</evidence>
<evidence type="ECO:0000256" key="2">
    <source>
        <dbReference type="ARBA" id="ARBA00022670"/>
    </source>
</evidence>
<dbReference type="Pfam" id="PF17917">
    <property type="entry name" value="RT_RNaseH"/>
    <property type="match status" value="1"/>
</dbReference>
<dbReference type="InterPro" id="IPR036397">
    <property type="entry name" value="RNaseH_sf"/>
</dbReference>
<dbReference type="GO" id="GO:0006508">
    <property type="term" value="P:proteolysis"/>
    <property type="evidence" value="ECO:0007669"/>
    <property type="project" value="UniProtKB-KW"/>
</dbReference>
<evidence type="ECO:0000256" key="8">
    <source>
        <dbReference type="ARBA" id="ARBA00022918"/>
    </source>
</evidence>
<dbReference type="GO" id="GO:0042575">
    <property type="term" value="C:DNA polymerase complex"/>
    <property type="evidence" value="ECO:0007669"/>
    <property type="project" value="UniProtKB-ARBA"/>
</dbReference>
<dbReference type="GO" id="GO:0004519">
    <property type="term" value="F:endonuclease activity"/>
    <property type="evidence" value="ECO:0007669"/>
    <property type="project" value="UniProtKB-KW"/>
</dbReference>
<keyword evidence="5" id="KW-0540">Nuclease</keyword>
<dbReference type="Gene3D" id="3.30.420.10">
    <property type="entry name" value="Ribonuclease H-like superfamily/Ribonuclease H"/>
    <property type="match status" value="1"/>
</dbReference>
<dbReference type="EMBL" id="BGPR01017424">
    <property type="protein sequence ID" value="GBN76118.1"/>
    <property type="molecule type" value="Genomic_DNA"/>
</dbReference>
<dbReference type="GO" id="GO:0003676">
    <property type="term" value="F:nucleic acid binding"/>
    <property type="evidence" value="ECO:0007669"/>
    <property type="project" value="InterPro"/>
</dbReference>
<dbReference type="Pfam" id="PF17921">
    <property type="entry name" value="Integrase_H2C2"/>
    <property type="match status" value="1"/>
</dbReference>
<dbReference type="FunFam" id="3.30.420.10:FF:000032">
    <property type="entry name" value="Retrovirus-related Pol polyprotein from transposon 297-like Protein"/>
    <property type="match status" value="1"/>
</dbReference>